<dbReference type="EMBL" id="KN846956">
    <property type="protein sequence ID" value="KIW73411.1"/>
    <property type="molecule type" value="Genomic_DNA"/>
</dbReference>
<dbReference type="STRING" id="5601.A0A0D2D764"/>
<dbReference type="GO" id="GO:0005635">
    <property type="term" value="C:nuclear envelope"/>
    <property type="evidence" value="ECO:0007669"/>
    <property type="project" value="TreeGrafter"/>
</dbReference>
<evidence type="ECO:0000313" key="6">
    <source>
        <dbReference type="EMBL" id="KIW73411.1"/>
    </source>
</evidence>
<dbReference type="Proteomes" id="UP000054266">
    <property type="component" value="Unassembled WGS sequence"/>
</dbReference>
<accession>A0A0D2D764</accession>
<dbReference type="GO" id="GO:0004364">
    <property type="term" value="F:glutathione transferase activity"/>
    <property type="evidence" value="ECO:0007669"/>
    <property type="project" value="TreeGrafter"/>
</dbReference>
<dbReference type="SUPFAM" id="SSF161084">
    <property type="entry name" value="MAPEG domain-like"/>
    <property type="match status" value="1"/>
</dbReference>
<dbReference type="InterPro" id="IPR023352">
    <property type="entry name" value="MAPEG-like_dom_sf"/>
</dbReference>
<dbReference type="InterPro" id="IPR050997">
    <property type="entry name" value="MAPEG"/>
</dbReference>
<sequence>MGYTLTVPDGYGYVVLIALGGIPLLSNMQGNVVTFLRKPAKVPYPNAYASHEQAKENRDAYKFNCAQRAHANLLENMPQTMASMLFAGLEYPTAAAALGLGWLLARSLYAFGYVKYNRRYGFGGGVFWLCQGGLWALCCASALKML</sequence>
<organism evidence="6 7">
    <name type="scientific">Phialophora macrospora</name>
    <dbReference type="NCBI Taxonomy" id="1851006"/>
    <lineage>
        <taxon>Eukaryota</taxon>
        <taxon>Fungi</taxon>
        <taxon>Dikarya</taxon>
        <taxon>Ascomycota</taxon>
        <taxon>Pezizomycotina</taxon>
        <taxon>Eurotiomycetes</taxon>
        <taxon>Chaetothyriomycetidae</taxon>
        <taxon>Chaetothyriales</taxon>
        <taxon>Herpotrichiellaceae</taxon>
        <taxon>Phialophora</taxon>
    </lineage>
</organism>
<evidence type="ECO:0000256" key="2">
    <source>
        <dbReference type="ARBA" id="ARBA00022692"/>
    </source>
</evidence>
<gene>
    <name evidence="6" type="ORF">PV04_01533</name>
</gene>
<feature type="transmembrane region" description="Helical" evidence="5">
    <location>
        <begin position="12"/>
        <end position="36"/>
    </location>
</feature>
<evidence type="ECO:0000256" key="5">
    <source>
        <dbReference type="SAM" id="Phobius"/>
    </source>
</evidence>
<evidence type="ECO:0000313" key="7">
    <source>
        <dbReference type="Proteomes" id="UP000054266"/>
    </source>
</evidence>
<evidence type="ECO:0000256" key="3">
    <source>
        <dbReference type="ARBA" id="ARBA00022989"/>
    </source>
</evidence>
<comment type="subcellular location">
    <subcellularLocation>
        <location evidence="1">Membrane</location>
        <topology evidence="1">Multi-pass membrane protein</topology>
    </subcellularLocation>
</comment>
<keyword evidence="2 5" id="KW-0812">Transmembrane</keyword>
<keyword evidence="3 5" id="KW-1133">Transmembrane helix</keyword>
<dbReference type="HOGENOM" id="CLU_110291_1_1_1"/>
<evidence type="ECO:0000256" key="1">
    <source>
        <dbReference type="ARBA" id="ARBA00004141"/>
    </source>
</evidence>
<keyword evidence="4 5" id="KW-0472">Membrane</keyword>
<feature type="transmembrane region" description="Helical" evidence="5">
    <location>
        <begin position="125"/>
        <end position="143"/>
    </location>
</feature>
<dbReference type="PANTHER" id="PTHR10250">
    <property type="entry name" value="MICROSOMAL GLUTATHIONE S-TRANSFERASE"/>
    <property type="match status" value="1"/>
</dbReference>
<protein>
    <recommendedName>
        <fullName evidence="8">Glutathione S-transferase</fullName>
    </recommendedName>
</protein>
<dbReference type="PANTHER" id="PTHR10250:SF26">
    <property type="entry name" value="GLUTATHIONE S-TRANSFERASE 3, MITOCHONDRIAL"/>
    <property type="match status" value="1"/>
</dbReference>
<dbReference type="Gene3D" id="1.20.120.550">
    <property type="entry name" value="Membrane associated eicosanoid/glutathione metabolism-like domain"/>
    <property type="match status" value="1"/>
</dbReference>
<evidence type="ECO:0008006" key="8">
    <source>
        <dbReference type="Google" id="ProtNLM"/>
    </source>
</evidence>
<dbReference type="GO" id="GO:0004602">
    <property type="term" value="F:glutathione peroxidase activity"/>
    <property type="evidence" value="ECO:0007669"/>
    <property type="project" value="TreeGrafter"/>
</dbReference>
<dbReference type="GO" id="GO:0016020">
    <property type="term" value="C:membrane"/>
    <property type="evidence" value="ECO:0007669"/>
    <property type="project" value="UniProtKB-SubCell"/>
</dbReference>
<dbReference type="AlphaFoldDB" id="A0A0D2D764"/>
<dbReference type="Pfam" id="PF01124">
    <property type="entry name" value="MAPEG"/>
    <property type="match status" value="1"/>
</dbReference>
<feature type="transmembrane region" description="Helical" evidence="5">
    <location>
        <begin position="84"/>
        <end position="105"/>
    </location>
</feature>
<proteinExistence type="predicted"/>
<name>A0A0D2D764_9EURO</name>
<keyword evidence="7" id="KW-1185">Reference proteome</keyword>
<evidence type="ECO:0000256" key="4">
    <source>
        <dbReference type="ARBA" id="ARBA00023136"/>
    </source>
</evidence>
<dbReference type="InterPro" id="IPR001129">
    <property type="entry name" value="Membr-assoc_MAPEG"/>
</dbReference>
<dbReference type="GO" id="GO:0005783">
    <property type="term" value="C:endoplasmic reticulum"/>
    <property type="evidence" value="ECO:0007669"/>
    <property type="project" value="TreeGrafter"/>
</dbReference>
<reference evidence="6 7" key="1">
    <citation type="submission" date="2015-01" db="EMBL/GenBank/DDBJ databases">
        <title>The Genome Sequence of Capronia semiimmersa CBS27337.</title>
        <authorList>
            <consortium name="The Broad Institute Genomics Platform"/>
            <person name="Cuomo C."/>
            <person name="de Hoog S."/>
            <person name="Gorbushina A."/>
            <person name="Stielow B."/>
            <person name="Teixiera M."/>
            <person name="Abouelleil A."/>
            <person name="Chapman S.B."/>
            <person name="Priest M."/>
            <person name="Young S.K."/>
            <person name="Wortman J."/>
            <person name="Nusbaum C."/>
            <person name="Birren B."/>
        </authorList>
    </citation>
    <scope>NUCLEOTIDE SEQUENCE [LARGE SCALE GENOMIC DNA]</scope>
    <source>
        <strain evidence="6 7">CBS 27337</strain>
    </source>
</reference>